<dbReference type="CDD" id="cd18808">
    <property type="entry name" value="SF1_C_Upf1"/>
    <property type="match status" value="1"/>
</dbReference>
<evidence type="ECO:0000256" key="1">
    <source>
        <dbReference type="ARBA" id="ARBA00007913"/>
    </source>
</evidence>
<name>A0A7S7NQ75_PALFE</name>
<dbReference type="KEGG" id="pfer:IRI77_34075"/>
<keyword evidence="3" id="KW-0378">Hydrolase</keyword>
<dbReference type="Proteomes" id="UP000593892">
    <property type="component" value="Chromosome"/>
</dbReference>
<evidence type="ECO:0000256" key="4">
    <source>
        <dbReference type="ARBA" id="ARBA00022806"/>
    </source>
</evidence>
<keyword evidence="4" id="KW-0347">Helicase</keyword>
<dbReference type="InterPro" id="IPR047187">
    <property type="entry name" value="SF1_C_Upf1"/>
</dbReference>
<evidence type="ECO:0000259" key="6">
    <source>
        <dbReference type="SMART" id="SM00382"/>
    </source>
</evidence>
<sequence length="629" mass="68962">MTAETIPGARVGHAVFGHGTVVRAWSERVEIRFDSFGALTLPRRTHPLVVVSTPEPEGAQVDQRVLNEIRAAVQAERQAGARPVECEVEEVYRDGPLWCLRVVSDELDVSLEGARAWWPDPGKGAAEIVSILPEEGVLWLRGPSAAVPCAGRKIYLYPPEFLQKLSDLWQDKNWSAQALEWYEAMRAGANPAGGEGLEDAPYPWLRRAQRRAFALPRWRFSLLHGPPGTGKTTTLGALLAQFLIQRPEGRVLLVANTNAAVDLALLAVDKQLEQRGERPVCQRIGTNFDTAQYVTRPHLLPAHSLHLLDSLAKLEAQSADPADGPTYANWKDAVGKVRSKLRTRILAALKRARLAAMTTARALMGVQDLKDTGAYDLIVFDEASQVSLAHALALLPLARRALFAGDPRQLAPVVKASASNGPAARWLGRTAFDVVEQGEATEFLDEQSRMAEPICRLVSEAFYEGRLRVAGDALASPLWHAERAGHELRVTPVRSQALWSPLYQGLVREESARAIAELVPRLLLDTRPSQIAVVTPYRAQRALIEHLLRRQGCGGVLITTAHAVQGSERHTILFDPVDAAGRFLSREDLGPRLINVALSRAQARLLLFLSDSDWKNPALAGAQGYLAAQ</sequence>
<dbReference type="PANTHER" id="PTHR43788:SF8">
    <property type="entry name" value="DNA-BINDING PROTEIN SMUBP-2"/>
    <property type="match status" value="1"/>
</dbReference>
<dbReference type="GO" id="GO:0005524">
    <property type="term" value="F:ATP binding"/>
    <property type="evidence" value="ECO:0007669"/>
    <property type="project" value="UniProtKB-KW"/>
</dbReference>
<keyword evidence="8" id="KW-1185">Reference proteome</keyword>
<dbReference type="PANTHER" id="PTHR43788">
    <property type="entry name" value="DNA2/NAM7 HELICASE FAMILY MEMBER"/>
    <property type="match status" value="1"/>
</dbReference>
<keyword evidence="5" id="KW-0067">ATP-binding</keyword>
<dbReference type="GO" id="GO:0043139">
    <property type="term" value="F:5'-3' DNA helicase activity"/>
    <property type="evidence" value="ECO:0007669"/>
    <property type="project" value="TreeGrafter"/>
</dbReference>
<proteinExistence type="inferred from homology"/>
<dbReference type="InterPro" id="IPR003593">
    <property type="entry name" value="AAA+_ATPase"/>
</dbReference>
<dbReference type="RefSeq" id="WP_194449387.1">
    <property type="nucleotide sequence ID" value="NZ_CP063849.1"/>
</dbReference>
<accession>A0A7S7NQ75</accession>
<comment type="similarity">
    <text evidence="1">Belongs to the DNA2/NAM7 helicase family.</text>
</comment>
<keyword evidence="2" id="KW-0547">Nucleotide-binding</keyword>
<dbReference type="InterPro" id="IPR041677">
    <property type="entry name" value="DNA2/NAM7_AAA_11"/>
</dbReference>
<dbReference type="EMBL" id="CP063849">
    <property type="protein sequence ID" value="QOY87720.1"/>
    <property type="molecule type" value="Genomic_DNA"/>
</dbReference>
<reference evidence="7 8" key="1">
    <citation type="submission" date="2020-10" db="EMBL/GenBank/DDBJ databases">
        <title>Complete genome sequence of Paludibaculum fermentans P105T, a facultatively anaerobic acidobacterium capable of dissimilatory Fe(III) reduction.</title>
        <authorList>
            <person name="Dedysh S.N."/>
            <person name="Beletsky A.V."/>
            <person name="Kulichevskaya I.S."/>
            <person name="Mardanov A.V."/>
            <person name="Ravin N.V."/>
        </authorList>
    </citation>
    <scope>NUCLEOTIDE SEQUENCE [LARGE SCALE GENOMIC DNA]</scope>
    <source>
        <strain evidence="7 8">P105</strain>
    </source>
</reference>
<dbReference type="AlphaFoldDB" id="A0A7S7NQ75"/>
<dbReference type="InterPro" id="IPR027417">
    <property type="entry name" value="P-loop_NTPase"/>
</dbReference>
<evidence type="ECO:0000256" key="2">
    <source>
        <dbReference type="ARBA" id="ARBA00022741"/>
    </source>
</evidence>
<protein>
    <submittedName>
        <fullName evidence="7">AAA family ATPase</fullName>
    </submittedName>
</protein>
<dbReference type="GO" id="GO:0016787">
    <property type="term" value="F:hydrolase activity"/>
    <property type="evidence" value="ECO:0007669"/>
    <property type="project" value="UniProtKB-KW"/>
</dbReference>
<dbReference type="InterPro" id="IPR041679">
    <property type="entry name" value="DNA2/NAM7-like_C"/>
</dbReference>
<feature type="domain" description="AAA+ ATPase" evidence="6">
    <location>
        <begin position="217"/>
        <end position="593"/>
    </location>
</feature>
<dbReference type="SMART" id="SM00382">
    <property type="entry name" value="AAA"/>
    <property type="match status" value="1"/>
</dbReference>
<evidence type="ECO:0000313" key="8">
    <source>
        <dbReference type="Proteomes" id="UP000593892"/>
    </source>
</evidence>
<dbReference type="Pfam" id="PF13087">
    <property type="entry name" value="AAA_12"/>
    <property type="match status" value="1"/>
</dbReference>
<evidence type="ECO:0000256" key="3">
    <source>
        <dbReference type="ARBA" id="ARBA00022801"/>
    </source>
</evidence>
<dbReference type="SUPFAM" id="SSF52540">
    <property type="entry name" value="P-loop containing nucleoside triphosphate hydrolases"/>
    <property type="match status" value="1"/>
</dbReference>
<dbReference type="InterPro" id="IPR050534">
    <property type="entry name" value="Coronavir_polyprotein_1ab"/>
</dbReference>
<dbReference type="Pfam" id="PF13086">
    <property type="entry name" value="AAA_11"/>
    <property type="match status" value="1"/>
</dbReference>
<organism evidence="7 8">
    <name type="scientific">Paludibaculum fermentans</name>
    <dbReference type="NCBI Taxonomy" id="1473598"/>
    <lineage>
        <taxon>Bacteria</taxon>
        <taxon>Pseudomonadati</taxon>
        <taxon>Acidobacteriota</taxon>
        <taxon>Terriglobia</taxon>
        <taxon>Bryobacterales</taxon>
        <taxon>Bryobacteraceae</taxon>
        <taxon>Paludibaculum</taxon>
    </lineage>
</organism>
<dbReference type="Gene3D" id="3.40.50.300">
    <property type="entry name" value="P-loop containing nucleotide triphosphate hydrolases"/>
    <property type="match status" value="2"/>
</dbReference>
<dbReference type="Pfam" id="PF13604">
    <property type="entry name" value="AAA_30"/>
    <property type="match status" value="1"/>
</dbReference>
<gene>
    <name evidence="7" type="ORF">IRI77_34075</name>
</gene>
<evidence type="ECO:0000313" key="7">
    <source>
        <dbReference type="EMBL" id="QOY87720.1"/>
    </source>
</evidence>
<evidence type="ECO:0000256" key="5">
    <source>
        <dbReference type="ARBA" id="ARBA00022840"/>
    </source>
</evidence>